<dbReference type="EMBL" id="JXTI01000006">
    <property type="protein sequence ID" value="KWX15530.1"/>
    <property type="molecule type" value="Genomic_DNA"/>
</dbReference>
<feature type="domain" description="CCAAT-binding factor" evidence="3">
    <location>
        <begin position="461"/>
        <end position="684"/>
    </location>
</feature>
<evidence type="ECO:0000259" key="3">
    <source>
        <dbReference type="Pfam" id="PF03914"/>
    </source>
</evidence>
<dbReference type="GO" id="GO:0005634">
    <property type="term" value="C:nucleus"/>
    <property type="evidence" value="ECO:0007669"/>
    <property type="project" value="TreeGrafter"/>
</dbReference>
<dbReference type="InterPro" id="IPR005612">
    <property type="entry name" value="CCAAT-binding_factor"/>
</dbReference>
<dbReference type="OrthoDB" id="10263597at2759"/>
<dbReference type="VEuPathDB" id="GiardiaDB:QR46_0389"/>
<organism evidence="4 5">
    <name type="scientific">Giardia duodenalis assemblage B</name>
    <dbReference type="NCBI Taxonomy" id="1394984"/>
    <lineage>
        <taxon>Eukaryota</taxon>
        <taxon>Metamonada</taxon>
        <taxon>Diplomonadida</taxon>
        <taxon>Hexamitidae</taxon>
        <taxon>Giardiinae</taxon>
        <taxon>Giardia</taxon>
    </lineage>
</organism>
<dbReference type="AlphaFoldDB" id="A0A132NZN5"/>
<sequence>MSSDSYFPSDVTRSVTPWYLWFEGTESQNASTTIPGNDIPTYFETIYKEVAAHERSLFRQQKYGKRDQQWVEATMAKGTFKDRVATMTMYARENPVISIELLTRLEDLCRDKKRHAADVLPALIELFDLTLPVNRPLISLERRCLVLKTSGTRYLLPTHKGILASWYFENFLLQYLHRFLVWITDEMGADPQEWMRQKSVETAFELLPYPTTTERCIRYMIDKMGDPVGNVASCSASRLRTAIYLLHSNSSWTVSVVEKESDASKRKFMLYGKDNRIKFLMGCITQSISFLSRSNISQKMLKTIVSFIAFNILPFIQGQSDAEVRLISDLSELFFGLLNRQLAEVCKVEVKGSTIVHMKSKKHKKGSKTRTTETAQMQEFSVLKYILQGLSNSLKYADLRLIGNLDGHVQTLSAMLRATKYHISMLVATVLLTVAEKAVGSGQPRLTQGLDSQVARTAVNAYYSLINRFEAAHVTYKSRTGLLLTGMGRCMQLTANGIFISKNIQAAFWKRCLQTGLSAGNGSFICGSILTLGATMLRLHNYGTSTAGLTMNTGSKANTVMKVMPFTASYLMSSYRKTGDNVARPITHRRSQVQQKEHTEPAEEAAVISKKPTAHLELLSFASRGVKSTPVTTDTQRKTVQEIEADTTRRYIPEAYNPATSSAANDELWELLIMQNHYHLGVQKTLRLMLTENTFGRYVKSDAGDYDKLDAPAEFSSKATVEFIGGRTDYCVSRSKYDLARTYPSACVNGSMYEALAKLYNMKGKTKGAASEKRHTDELDAVAPKDFLISYKNRADIYTDKQRKDAVNRMTDEERDEYILEAMKQEGLLDSSGRAIDLDKKYAEERKASYVGGEIHNKDDDSSYNLDGDSQDFTSQLSYSAEESGSGKDVDDESEIDIDQPEMTKRERLLMIKKAAGPRGFVDADLVFGDNSSDFDLDETASRPRSGIKLLMQSPEKQSIADYVSSEEHSTGNKDRGKELLNDSLLPSTDEDSNDYQEDVPYVTRAKVNVTSAEQTTQGRRSLQARMQTRTKRVKK</sequence>
<feature type="compositionally biased region" description="Polar residues" evidence="2">
    <location>
        <begin position="871"/>
        <end position="883"/>
    </location>
</feature>
<dbReference type="Proteomes" id="UP000070089">
    <property type="component" value="Unassembled WGS sequence"/>
</dbReference>
<evidence type="ECO:0000313" key="5">
    <source>
        <dbReference type="Proteomes" id="UP000070089"/>
    </source>
</evidence>
<protein>
    <submittedName>
        <fullName evidence="4">CCAAT-box-binding transcription factor</fullName>
    </submittedName>
</protein>
<proteinExistence type="inferred from homology"/>
<name>A0A132NZN5_GIAIN</name>
<dbReference type="PANTHER" id="PTHR12048">
    <property type="entry name" value="CCAAT-BINDING FACTOR-RELATED"/>
    <property type="match status" value="1"/>
</dbReference>
<evidence type="ECO:0000256" key="1">
    <source>
        <dbReference type="ARBA" id="ARBA00007797"/>
    </source>
</evidence>
<feature type="compositionally biased region" description="Acidic residues" evidence="2">
    <location>
        <begin position="989"/>
        <end position="998"/>
    </location>
</feature>
<comment type="caution">
    <text evidence="4">The sequence shown here is derived from an EMBL/GenBank/DDBJ whole genome shotgun (WGS) entry which is preliminary data.</text>
</comment>
<reference evidence="4 5" key="1">
    <citation type="journal article" date="2015" name="Mol. Biochem. Parasitol.">
        <title>Identification of polymorphic genes for use in assemblage B genotyping assays through comparative genomics of multiple assemblage B Giardia duodenalis isolates.</title>
        <authorList>
            <person name="Wielinga C."/>
            <person name="Thompson R.C."/>
            <person name="Monis P."/>
            <person name="Ryan U."/>
        </authorList>
    </citation>
    <scope>NUCLEOTIDE SEQUENCE [LARGE SCALE GENOMIC DNA]</scope>
    <source>
        <strain evidence="4 5">BAH15c1</strain>
    </source>
</reference>
<feature type="region of interest" description="Disordered" evidence="2">
    <location>
        <begin position="1011"/>
        <end position="1036"/>
    </location>
</feature>
<evidence type="ECO:0000256" key="2">
    <source>
        <dbReference type="SAM" id="MobiDB-lite"/>
    </source>
</evidence>
<feature type="compositionally biased region" description="Acidic residues" evidence="2">
    <location>
        <begin position="890"/>
        <end position="900"/>
    </location>
</feature>
<feature type="compositionally biased region" description="Polar residues" evidence="2">
    <location>
        <begin position="1011"/>
        <end position="1028"/>
    </location>
</feature>
<accession>A0A132NZN5</accession>
<dbReference type="PANTHER" id="PTHR12048:SF0">
    <property type="entry name" value="CCAAT_ENHANCER-BINDING PROTEIN ZETA"/>
    <property type="match status" value="1"/>
</dbReference>
<evidence type="ECO:0000313" key="4">
    <source>
        <dbReference type="EMBL" id="KWX15530.1"/>
    </source>
</evidence>
<comment type="similarity">
    <text evidence="1">Belongs to the CBF/MAK21 family.</text>
</comment>
<dbReference type="Pfam" id="PF03914">
    <property type="entry name" value="CBF"/>
    <property type="match status" value="1"/>
</dbReference>
<gene>
    <name evidence="4" type="ORF">QR46_0389</name>
</gene>
<feature type="region of interest" description="Disordered" evidence="2">
    <location>
        <begin position="853"/>
        <end position="902"/>
    </location>
</feature>
<feature type="region of interest" description="Disordered" evidence="2">
    <location>
        <begin position="955"/>
        <end position="999"/>
    </location>
</feature>
<feature type="compositionally biased region" description="Basic and acidic residues" evidence="2">
    <location>
        <begin position="966"/>
        <end position="981"/>
    </location>
</feature>
<dbReference type="InterPro" id="IPR040155">
    <property type="entry name" value="CEBPZ/Mak21-like"/>
</dbReference>